<keyword evidence="6" id="KW-1185">Reference proteome</keyword>
<comment type="cofactor">
    <cofactor evidence="1">
        <name>Fe(2+)</name>
        <dbReference type="ChEBI" id="CHEBI:29033"/>
    </cofactor>
</comment>
<evidence type="ECO:0000256" key="1">
    <source>
        <dbReference type="ARBA" id="ARBA00001954"/>
    </source>
</evidence>
<keyword evidence="3" id="KW-0045">Antibiotic biosynthesis</keyword>
<accession>A0A839SY17</accession>
<dbReference type="SUPFAM" id="SSF51197">
    <property type="entry name" value="Clavaminate synthase-like"/>
    <property type="match status" value="1"/>
</dbReference>
<dbReference type="Gene3D" id="3.60.130.10">
    <property type="entry name" value="Clavaminate synthase-like"/>
    <property type="match status" value="1"/>
</dbReference>
<evidence type="ECO:0000256" key="2">
    <source>
        <dbReference type="ARBA" id="ARBA00023002"/>
    </source>
</evidence>
<comment type="caution">
    <text evidence="5">The sequence shown here is derived from an EMBL/GenBank/DDBJ whole genome shotgun (WGS) entry which is preliminary data.</text>
</comment>
<dbReference type="InterPro" id="IPR050411">
    <property type="entry name" value="AlphaKG_dependent_hydroxylases"/>
</dbReference>
<dbReference type="GO" id="GO:0016706">
    <property type="term" value="F:2-oxoglutarate-dependent dioxygenase activity"/>
    <property type="evidence" value="ECO:0007669"/>
    <property type="project" value="UniProtKB-ARBA"/>
</dbReference>
<organism evidence="5 6">
    <name type="scientific">Limibacillus halophilus</name>
    <dbReference type="NCBI Taxonomy" id="1579333"/>
    <lineage>
        <taxon>Bacteria</taxon>
        <taxon>Pseudomonadati</taxon>
        <taxon>Pseudomonadota</taxon>
        <taxon>Alphaproteobacteria</taxon>
        <taxon>Rhodospirillales</taxon>
        <taxon>Rhodovibrionaceae</taxon>
        <taxon>Limibacillus</taxon>
    </lineage>
</organism>
<feature type="domain" description="TauD/TfdA-like" evidence="4">
    <location>
        <begin position="52"/>
        <end position="307"/>
    </location>
</feature>
<gene>
    <name evidence="5" type="ORF">FHR98_002211</name>
</gene>
<dbReference type="Pfam" id="PF02668">
    <property type="entry name" value="TauD"/>
    <property type="match status" value="1"/>
</dbReference>
<keyword evidence="2" id="KW-0560">Oxidoreductase</keyword>
<evidence type="ECO:0000256" key="3">
    <source>
        <dbReference type="ARBA" id="ARBA00023194"/>
    </source>
</evidence>
<dbReference type="EMBL" id="JACHXA010000005">
    <property type="protein sequence ID" value="MBB3065915.1"/>
    <property type="molecule type" value="Genomic_DNA"/>
</dbReference>
<dbReference type="Proteomes" id="UP000581135">
    <property type="component" value="Unassembled WGS sequence"/>
</dbReference>
<dbReference type="InterPro" id="IPR042098">
    <property type="entry name" value="TauD-like_sf"/>
</dbReference>
<proteinExistence type="predicted"/>
<dbReference type="PANTHER" id="PTHR10696">
    <property type="entry name" value="GAMMA-BUTYROBETAINE HYDROXYLASE-RELATED"/>
    <property type="match status" value="1"/>
</dbReference>
<evidence type="ECO:0000313" key="5">
    <source>
        <dbReference type="EMBL" id="MBB3065915.1"/>
    </source>
</evidence>
<evidence type="ECO:0000313" key="6">
    <source>
        <dbReference type="Proteomes" id="UP000581135"/>
    </source>
</evidence>
<sequence length="349" mass="39811">MTATVAMAAEVGPGVWFGPEMAGRGDWIVEVTTEQIMAFESAIEILRHAGKELQETDFSEVPKFPEFQRAAEEVLTGRGFILLRGLPVERWDRETTAWVYWMLGLYFGNPVPQNGDGHLLGHVKNLGKDYRDPAVRIYQTNYRQPFHTDSCDIVGLLCLRPAKQGGESRIVSSSTLHNEMLARRPDLLNVLYEPFVLDRKNEVPEGKGPYYEIPVFHRYGDRITGFYARDFIEAAQQRFPEIPRLTNRQIEALDYLDSLANDPSLYLAMDFQPGDVQLLHNHQILHARAAYEDWSEVERRRHLLRLWLSTPNGRPLPPVFCERYGTVTPGEIRGGIRVPGVIPQVILDV</sequence>
<dbReference type="GO" id="GO:0017000">
    <property type="term" value="P:antibiotic biosynthetic process"/>
    <property type="evidence" value="ECO:0007669"/>
    <property type="project" value="UniProtKB-KW"/>
</dbReference>
<name>A0A839SY17_9PROT</name>
<protein>
    <recommendedName>
        <fullName evidence="4">TauD/TfdA-like domain-containing protein</fullName>
    </recommendedName>
</protein>
<dbReference type="PANTHER" id="PTHR10696:SF56">
    <property type="entry name" value="TAUD_TFDA-LIKE DOMAIN-CONTAINING PROTEIN"/>
    <property type="match status" value="1"/>
</dbReference>
<evidence type="ECO:0000259" key="4">
    <source>
        <dbReference type="Pfam" id="PF02668"/>
    </source>
</evidence>
<dbReference type="RefSeq" id="WP_183416727.1">
    <property type="nucleotide sequence ID" value="NZ_JACHXA010000005.1"/>
</dbReference>
<dbReference type="InterPro" id="IPR003819">
    <property type="entry name" value="TauD/TfdA-like"/>
</dbReference>
<dbReference type="AlphaFoldDB" id="A0A839SY17"/>
<reference evidence="5 6" key="1">
    <citation type="submission" date="2020-08" db="EMBL/GenBank/DDBJ databases">
        <title>Genomic Encyclopedia of Type Strains, Phase III (KMG-III): the genomes of soil and plant-associated and newly described type strains.</title>
        <authorList>
            <person name="Whitman W."/>
        </authorList>
    </citation>
    <scope>NUCLEOTIDE SEQUENCE [LARGE SCALE GENOMIC DNA]</scope>
    <source>
        <strain evidence="5 6">CECT 8803</strain>
    </source>
</reference>